<comment type="caution">
    <text evidence="12">The sequence shown here is derived from an EMBL/GenBank/DDBJ whole genome shotgun (WGS) entry which is preliminary data.</text>
</comment>
<evidence type="ECO:0000256" key="5">
    <source>
        <dbReference type="ARBA" id="ARBA00022741"/>
    </source>
</evidence>
<dbReference type="SMART" id="SM00388">
    <property type="entry name" value="HisKA"/>
    <property type="match status" value="1"/>
</dbReference>
<dbReference type="RefSeq" id="WP_321550482.1">
    <property type="nucleotide sequence ID" value="NZ_JAXIVS010000016.1"/>
</dbReference>
<protein>
    <recommendedName>
        <fullName evidence="2">histidine kinase</fullName>
        <ecNumber evidence="2">2.7.13.3</ecNumber>
    </recommendedName>
</protein>
<evidence type="ECO:0000259" key="11">
    <source>
        <dbReference type="PROSITE" id="PS50109"/>
    </source>
</evidence>
<sequence>MSHFPERQVPVDTFELEPLREESALSAAELELDPGSVEERLHVRLKRFTLAAALATHVLLVVWVWGQWKTIALSTAVFVLSTAVNALLARRFFSKRARTTETFRLVFNQAVTLTYGLLTDWALPIWLYLPLDSLWVDEHLGKLTRYLLFSLLLLVGGIAVLDGCPPLVPAVFLVLSALAYAISGARVHLQRHALEGLSRRHQELTRAHDELAQAHQRAREQDRLSSLGLLAAGIAHEINNPLSYIKSNINLLHKDLKSQPGLTPELEEYVTDVLPATLEGVQRIASIVSDLRYFARGGPEPMVEYDLNAEVEAALRITHGQFHSHCDMNVLLGTVSPMVGRPRQISQVVINLLINAAQAVPPGGKVEVRTYQEGTEAVLVVKDNGVGMGPDIIDKLFQPFFSTKPLGKGTGMGLAVVHGIVSAHGGRIQVESQVRRGSTFTIHLPREPSPPHMGPSPI</sequence>
<evidence type="ECO:0000256" key="6">
    <source>
        <dbReference type="ARBA" id="ARBA00022777"/>
    </source>
</evidence>
<dbReference type="InterPro" id="IPR005467">
    <property type="entry name" value="His_kinase_dom"/>
</dbReference>
<evidence type="ECO:0000256" key="9">
    <source>
        <dbReference type="SAM" id="Coils"/>
    </source>
</evidence>
<evidence type="ECO:0000256" key="8">
    <source>
        <dbReference type="ARBA" id="ARBA00023012"/>
    </source>
</evidence>
<feature type="transmembrane region" description="Helical" evidence="10">
    <location>
        <begin position="105"/>
        <end position="129"/>
    </location>
</feature>
<keyword evidence="4" id="KW-0808">Transferase</keyword>
<dbReference type="Proteomes" id="UP001291309">
    <property type="component" value="Unassembled WGS sequence"/>
</dbReference>
<dbReference type="PROSITE" id="PS50109">
    <property type="entry name" value="HIS_KIN"/>
    <property type="match status" value="1"/>
</dbReference>
<keyword evidence="10" id="KW-0472">Membrane</keyword>
<dbReference type="InterPro" id="IPR003594">
    <property type="entry name" value="HATPase_dom"/>
</dbReference>
<feature type="transmembrane region" description="Helical" evidence="10">
    <location>
        <begin position="71"/>
        <end position="93"/>
    </location>
</feature>
<reference evidence="12 13" key="1">
    <citation type="submission" date="2023-12" db="EMBL/GenBank/DDBJ databases">
        <title>the genome sequence of Hyalangium sp. s54d21.</title>
        <authorList>
            <person name="Zhang X."/>
        </authorList>
    </citation>
    <scope>NUCLEOTIDE SEQUENCE [LARGE SCALE GENOMIC DNA]</scope>
    <source>
        <strain evidence="13">s54d21</strain>
    </source>
</reference>
<organism evidence="12 13">
    <name type="scientific">Hyalangium rubrum</name>
    <dbReference type="NCBI Taxonomy" id="3103134"/>
    <lineage>
        <taxon>Bacteria</taxon>
        <taxon>Pseudomonadati</taxon>
        <taxon>Myxococcota</taxon>
        <taxon>Myxococcia</taxon>
        <taxon>Myxococcales</taxon>
        <taxon>Cystobacterineae</taxon>
        <taxon>Archangiaceae</taxon>
        <taxon>Hyalangium</taxon>
    </lineage>
</organism>
<keyword evidence="6" id="KW-0418">Kinase</keyword>
<dbReference type="Pfam" id="PF00512">
    <property type="entry name" value="HisKA"/>
    <property type="match status" value="1"/>
</dbReference>
<keyword evidence="13" id="KW-1185">Reference proteome</keyword>
<keyword evidence="5" id="KW-0547">Nucleotide-binding</keyword>
<dbReference type="SMART" id="SM00387">
    <property type="entry name" value="HATPase_c"/>
    <property type="match status" value="1"/>
</dbReference>
<keyword evidence="8" id="KW-0902">Two-component regulatory system</keyword>
<evidence type="ECO:0000256" key="2">
    <source>
        <dbReference type="ARBA" id="ARBA00012438"/>
    </source>
</evidence>
<dbReference type="PANTHER" id="PTHR43065">
    <property type="entry name" value="SENSOR HISTIDINE KINASE"/>
    <property type="match status" value="1"/>
</dbReference>
<dbReference type="PANTHER" id="PTHR43065:SF10">
    <property type="entry name" value="PEROXIDE STRESS-ACTIVATED HISTIDINE KINASE MAK3"/>
    <property type="match status" value="1"/>
</dbReference>
<dbReference type="Gene3D" id="3.30.565.10">
    <property type="entry name" value="Histidine kinase-like ATPase, C-terminal domain"/>
    <property type="match status" value="1"/>
</dbReference>
<evidence type="ECO:0000256" key="10">
    <source>
        <dbReference type="SAM" id="Phobius"/>
    </source>
</evidence>
<comment type="catalytic activity">
    <reaction evidence="1">
        <text>ATP + protein L-histidine = ADP + protein N-phospho-L-histidine.</text>
        <dbReference type="EC" id="2.7.13.3"/>
    </reaction>
</comment>
<dbReference type="GO" id="GO:0005524">
    <property type="term" value="F:ATP binding"/>
    <property type="evidence" value="ECO:0007669"/>
    <property type="project" value="UniProtKB-KW"/>
</dbReference>
<keyword evidence="10" id="KW-1133">Transmembrane helix</keyword>
<dbReference type="InterPro" id="IPR003661">
    <property type="entry name" value="HisK_dim/P_dom"/>
</dbReference>
<evidence type="ECO:0000256" key="4">
    <source>
        <dbReference type="ARBA" id="ARBA00022679"/>
    </source>
</evidence>
<keyword evidence="9" id="KW-0175">Coiled coil</keyword>
<evidence type="ECO:0000256" key="3">
    <source>
        <dbReference type="ARBA" id="ARBA00022553"/>
    </source>
</evidence>
<dbReference type="EC" id="2.7.13.3" evidence="2"/>
<dbReference type="InterPro" id="IPR004358">
    <property type="entry name" value="Sig_transdc_His_kin-like_C"/>
</dbReference>
<dbReference type="EMBL" id="JAXIVS010000016">
    <property type="protein sequence ID" value="MDY7231766.1"/>
    <property type="molecule type" value="Genomic_DNA"/>
</dbReference>
<dbReference type="InterPro" id="IPR036097">
    <property type="entry name" value="HisK_dim/P_sf"/>
</dbReference>
<evidence type="ECO:0000256" key="1">
    <source>
        <dbReference type="ARBA" id="ARBA00000085"/>
    </source>
</evidence>
<dbReference type="CDD" id="cd00082">
    <property type="entry name" value="HisKA"/>
    <property type="match status" value="1"/>
</dbReference>
<dbReference type="InterPro" id="IPR036890">
    <property type="entry name" value="HATPase_C_sf"/>
</dbReference>
<proteinExistence type="predicted"/>
<dbReference type="SUPFAM" id="SSF47384">
    <property type="entry name" value="Homodimeric domain of signal transducing histidine kinase"/>
    <property type="match status" value="1"/>
</dbReference>
<evidence type="ECO:0000313" key="13">
    <source>
        <dbReference type="Proteomes" id="UP001291309"/>
    </source>
</evidence>
<keyword evidence="10" id="KW-0812">Transmembrane</keyword>
<dbReference type="Gene3D" id="1.10.287.130">
    <property type="match status" value="1"/>
</dbReference>
<dbReference type="SUPFAM" id="SSF55874">
    <property type="entry name" value="ATPase domain of HSP90 chaperone/DNA topoisomerase II/histidine kinase"/>
    <property type="match status" value="1"/>
</dbReference>
<keyword evidence="3" id="KW-0597">Phosphoprotein</keyword>
<dbReference type="PRINTS" id="PR00344">
    <property type="entry name" value="BCTRLSENSOR"/>
</dbReference>
<feature type="transmembrane region" description="Helical" evidence="10">
    <location>
        <begin position="149"/>
        <end position="182"/>
    </location>
</feature>
<feature type="transmembrane region" description="Helical" evidence="10">
    <location>
        <begin position="48"/>
        <end position="65"/>
    </location>
</feature>
<keyword evidence="7 12" id="KW-0067">ATP-binding</keyword>
<accession>A0ABU5HEU1</accession>
<evidence type="ECO:0000313" key="12">
    <source>
        <dbReference type="EMBL" id="MDY7231766.1"/>
    </source>
</evidence>
<name>A0ABU5HEU1_9BACT</name>
<feature type="domain" description="Histidine kinase" evidence="11">
    <location>
        <begin position="233"/>
        <end position="448"/>
    </location>
</feature>
<evidence type="ECO:0000256" key="7">
    <source>
        <dbReference type="ARBA" id="ARBA00022840"/>
    </source>
</evidence>
<gene>
    <name evidence="12" type="ORF">SYV04_35595</name>
</gene>
<feature type="coiled-coil region" evidence="9">
    <location>
        <begin position="194"/>
        <end position="221"/>
    </location>
</feature>
<dbReference type="Pfam" id="PF02518">
    <property type="entry name" value="HATPase_c"/>
    <property type="match status" value="1"/>
</dbReference>